<comment type="caution">
    <text evidence="1">The sequence shown here is derived from an EMBL/GenBank/DDBJ whole genome shotgun (WGS) entry which is preliminary data.</text>
</comment>
<gene>
    <name evidence="1" type="ORF">Mterra_02582</name>
</gene>
<dbReference type="Proteomes" id="UP000265715">
    <property type="component" value="Unassembled WGS sequence"/>
</dbReference>
<sequence>MQFAIVFGALGVAFLASVLFEPSRNRSSPSEPYQMPTAEGVVGPFIFDSVVAGDENWGPWLEQSLEVVASQLGYSVVPELNWGQCTSREFASSDASAKALVRGDPYQQAIKQSILEAGYATYLPRPEVTSLPEAALLMGLWGGGDVYAPRDGSEGEFVVSTWYLNTMREKPAQVLCVLSLPR</sequence>
<accession>A0A399EJU8</accession>
<keyword evidence="2" id="KW-1185">Reference proteome</keyword>
<evidence type="ECO:0000313" key="2">
    <source>
        <dbReference type="Proteomes" id="UP000265715"/>
    </source>
</evidence>
<organism evidence="1 2">
    <name type="scientific">Calidithermus terrae</name>
    <dbReference type="NCBI Taxonomy" id="1408545"/>
    <lineage>
        <taxon>Bacteria</taxon>
        <taxon>Thermotogati</taxon>
        <taxon>Deinococcota</taxon>
        <taxon>Deinococci</taxon>
        <taxon>Thermales</taxon>
        <taxon>Thermaceae</taxon>
        <taxon>Calidithermus</taxon>
    </lineage>
</organism>
<proteinExistence type="predicted"/>
<dbReference type="AlphaFoldDB" id="A0A399EJU8"/>
<name>A0A399EJU8_9DEIN</name>
<protein>
    <submittedName>
        <fullName evidence="1">Uncharacterized protein</fullName>
    </submittedName>
</protein>
<reference evidence="1 2" key="1">
    <citation type="submission" date="2018-08" db="EMBL/GenBank/DDBJ databases">
        <title>Meiothermus terrae DSM 26712 genome sequencing project.</title>
        <authorList>
            <person name="Da Costa M.S."/>
            <person name="Albuquerque L."/>
            <person name="Raposo P."/>
            <person name="Froufe H.J.C."/>
            <person name="Barroso C.S."/>
            <person name="Egas C."/>
        </authorList>
    </citation>
    <scope>NUCLEOTIDE SEQUENCE [LARGE SCALE GENOMIC DNA]</scope>
    <source>
        <strain evidence="1 2">DSM 26712</strain>
    </source>
</reference>
<evidence type="ECO:0000313" key="1">
    <source>
        <dbReference type="EMBL" id="RIH82622.1"/>
    </source>
</evidence>
<dbReference type="EMBL" id="QXDL01000114">
    <property type="protein sequence ID" value="RIH82622.1"/>
    <property type="molecule type" value="Genomic_DNA"/>
</dbReference>